<organism evidence="3 4">
    <name type="scientific">Roseomonas fluvialis</name>
    <dbReference type="NCBI Taxonomy" id="1750527"/>
    <lineage>
        <taxon>Bacteria</taxon>
        <taxon>Pseudomonadati</taxon>
        <taxon>Pseudomonadota</taxon>
        <taxon>Alphaproteobacteria</taxon>
        <taxon>Acetobacterales</taxon>
        <taxon>Roseomonadaceae</taxon>
        <taxon>Roseomonas</taxon>
    </lineage>
</organism>
<accession>A0ABN6NWH5</accession>
<dbReference type="EMBL" id="AP025637">
    <property type="protein sequence ID" value="BDG70779.1"/>
    <property type="molecule type" value="Genomic_DNA"/>
</dbReference>
<dbReference type="InterPro" id="IPR006076">
    <property type="entry name" value="FAD-dep_OxRdtase"/>
</dbReference>
<evidence type="ECO:0000313" key="4">
    <source>
        <dbReference type="Proteomes" id="UP000831327"/>
    </source>
</evidence>
<keyword evidence="4" id="KW-1185">Reference proteome</keyword>
<dbReference type="PANTHER" id="PTHR13847">
    <property type="entry name" value="SARCOSINE DEHYDROGENASE-RELATED"/>
    <property type="match status" value="1"/>
</dbReference>
<protein>
    <submittedName>
        <fullName evidence="3">FAD-dependent oxidoreductase</fullName>
    </submittedName>
</protein>
<proteinExistence type="predicted"/>
<dbReference type="InterPro" id="IPR036188">
    <property type="entry name" value="FAD/NAD-bd_sf"/>
</dbReference>
<dbReference type="Pfam" id="PF01266">
    <property type="entry name" value="DAO"/>
    <property type="match status" value="1"/>
</dbReference>
<name>A0ABN6NWH5_9PROT</name>
<gene>
    <name evidence="3" type="ORF">Rmf_07080</name>
</gene>
<keyword evidence="1" id="KW-0560">Oxidoreductase</keyword>
<evidence type="ECO:0000313" key="3">
    <source>
        <dbReference type="EMBL" id="BDG70779.1"/>
    </source>
</evidence>
<feature type="domain" description="FAD dependent oxidoreductase" evidence="2">
    <location>
        <begin position="78"/>
        <end position="429"/>
    </location>
</feature>
<evidence type="ECO:0000256" key="1">
    <source>
        <dbReference type="ARBA" id="ARBA00023002"/>
    </source>
</evidence>
<evidence type="ECO:0000259" key="2">
    <source>
        <dbReference type="Pfam" id="PF01266"/>
    </source>
</evidence>
<sequence>MRRAAHSETALVPALPRAARCGGGHRAQPLPVIGVALVMATSRKPSTARDLRTGTPVWLADGAAAPRTHVETDGLSVDVAIIGGGISGALIADAVLQAGRGVAVFDRRGLVVGSTPASTALLQFEIDQPLTILSRKIGRERAARAWWRSAAAVDQLRARVADLNLRCGMQERRTIYLPGNVLNATALREEAEARARIGLRSEYIGRDALLELSGLARPGAIVSQGAAEADPARLTRGLWRAALARGAQAFAPIEITDIAPRRGGLRLTTAEGGTIRARAVVHATGYEISPALRPRGYSIISTWALATRPQPDAIWPGRSLIWEAADPYLYIRSTPDGRIILGGEDEEFSDDERRDRLIPRKVARLQAKAAKLMPWVDWTPDFTWAGCFGQSATGLPAIGAVPDMPGCYAAMGYGGNGITFSMIAAQMISRALLGLADPDADIFGVR</sequence>
<dbReference type="SUPFAM" id="SSF51905">
    <property type="entry name" value="FAD/NAD(P)-binding domain"/>
    <property type="match status" value="1"/>
</dbReference>
<dbReference type="PANTHER" id="PTHR13847:SF201">
    <property type="entry name" value="PUTATIBE OXIDOREDUCTASE"/>
    <property type="match status" value="1"/>
</dbReference>
<dbReference type="Proteomes" id="UP000831327">
    <property type="component" value="Chromosome"/>
</dbReference>
<dbReference type="Gene3D" id="3.30.9.10">
    <property type="entry name" value="D-Amino Acid Oxidase, subunit A, domain 2"/>
    <property type="match status" value="1"/>
</dbReference>
<dbReference type="Gene3D" id="3.50.50.60">
    <property type="entry name" value="FAD/NAD(P)-binding domain"/>
    <property type="match status" value="1"/>
</dbReference>
<reference evidence="3 4" key="1">
    <citation type="journal article" date="2016" name="Microbes Environ.">
        <title>Phylogenetically diverse aerobic anoxygenic phototrophic bacteria isolated from epilithic biofilms in Tama river, Japan.</title>
        <authorList>
            <person name="Hirose S."/>
            <person name="Matsuura K."/>
            <person name="Haruta S."/>
        </authorList>
    </citation>
    <scope>NUCLEOTIDE SEQUENCE [LARGE SCALE GENOMIC DNA]</scope>
    <source>
        <strain evidence="3 4">S08</strain>
    </source>
</reference>